<proteinExistence type="predicted"/>
<gene>
    <name evidence="2" type="ORF">GGD88_000322</name>
</gene>
<name>A0A7W6RWP9_9PROT</name>
<reference evidence="2 3" key="1">
    <citation type="submission" date="2020-08" db="EMBL/GenBank/DDBJ databases">
        <title>Genome sequencing of Purple Non-Sulfur Bacteria from various extreme environments.</title>
        <authorList>
            <person name="Mayer M."/>
        </authorList>
    </citation>
    <scope>NUCLEOTIDE SEQUENCE [LARGE SCALE GENOMIC DNA]</scope>
    <source>
        <strain evidence="2 3">JA135</strain>
    </source>
</reference>
<dbReference type="GO" id="GO:0005829">
    <property type="term" value="C:cytosol"/>
    <property type="evidence" value="ECO:0007669"/>
    <property type="project" value="TreeGrafter"/>
</dbReference>
<evidence type="ECO:0000313" key="2">
    <source>
        <dbReference type="EMBL" id="MBB4284615.1"/>
    </source>
</evidence>
<feature type="domain" description="Formyl transferase N-terminal" evidence="1">
    <location>
        <begin position="66"/>
        <end position="176"/>
    </location>
</feature>
<sequence>MTGEIQAPSAARAPDSATRFLCVGNRGFVYDRMIALGLTLCPPIAVEGSYFHRALEASGQAFRTVRRKAALLDLLARRDFDVLVSNGCPFILPAGVIDDPARTFVNVHPSPLPDLPGVDPVPGALLFGRDSGASCHVMDAGIDTGPLIAREVIPYDPAFDADLLYHLSFRAEVAVFERALARGFAPDPALAASHVGDIRSYMRREADLWLDFAEAPEAIARRVAAFSNAAQGARLRVGEATVVVRRCAVVRNGFLTRTFAACSDRTVVLRYGPGVLVRRADAFLRLDGLEGDTADLAPGVRV</sequence>
<dbReference type="InterPro" id="IPR002376">
    <property type="entry name" value="Formyl_transf_N"/>
</dbReference>
<dbReference type="GO" id="GO:0004479">
    <property type="term" value="F:methionyl-tRNA formyltransferase activity"/>
    <property type="evidence" value="ECO:0007669"/>
    <property type="project" value="UniProtKB-EC"/>
</dbReference>
<dbReference type="RefSeq" id="WP_221236945.1">
    <property type="nucleotide sequence ID" value="NZ_JACIGI010000002.1"/>
</dbReference>
<accession>A0A7W6RWP9</accession>
<dbReference type="Pfam" id="PF00551">
    <property type="entry name" value="Formyl_trans_N"/>
    <property type="match status" value="1"/>
</dbReference>
<evidence type="ECO:0000313" key="3">
    <source>
        <dbReference type="Proteomes" id="UP000555728"/>
    </source>
</evidence>
<dbReference type="EMBL" id="JACIGI010000002">
    <property type="protein sequence ID" value="MBB4284615.1"/>
    <property type="molecule type" value="Genomic_DNA"/>
</dbReference>
<dbReference type="PANTHER" id="PTHR11138">
    <property type="entry name" value="METHIONYL-TRNA FORMYLTRANSFERASE"/>
    <property type="match status" value="1"/>
</dbReference>
<keyword evidence="3" id="KW-1185">Reference proteome</keyword>
<keyword evidence="2" id="KW-0808">Transferase</keyword>
<dbReference type="Gene3D" id="3.40.50.12230">
    <property type="match status" value="1"/>
</dbReference>
<comment type="caution">
    <text evidence="2">The sequence shown here is derived from an EMBL/GenBank/DDBJ whole genome shotgun (WGS) entry which is preliminary data.</text>
</comment>
<dbReference type="EC" id="2.1.2.9" evidence="2"/>
<dbReference type="SUPFAM" id="SSF53328">
    <property type="entry name" value="Formyltransferase"/>
    <property type="match status" value="1"/>
</dbReference>
<dbReference type="PANTHER" id="PTHR11138:SF5">
    <property type="entry name" value="METHIONYL-TRNA FORMYLTRANSFERASE, MITOCHONDRIAL"/>
    <property type="match status" value="1"/>
</dbReference>
<dbReference type="Proteomes" id="UP000555728">
    <property type="component" value="Unassembled WGS sequence"/>
</dbReference>
<protein>
    <submittedName>
        <fullName evidence="2">Methionyl-tRNA formyltransferase</fullName>
        <ecNumber evidence="2">2.1.2.9</ecNumber>
    </submittedName>
</protein>
<evidence type="ECO:0000259" key="1">
    <source>
        <dbReference type="Pfam" id="PF00551"/>
    </source>
</evidence>
<organism evidence="2 3">
    <name type="scientific">Roseospira goensis</name>
    <dbReference type="NCBI Taxonomy" id="391922"/>
    <lineage>
        <taxon>Bacteria</taxon>
        <taxon>Pseudomonadati</taxon>
        <taxon>Pseudomonadota</taxon>
        <taxon>Alphaproteobacteria</taxon>
        <taxon>Rhodospirillales</taxon>
        <taxon>Rhodospirillaceae</taxon>
        <taxon>Roseospira</taxon>
    </lineage>
</organism>
<dbReference type="InterPro" id="IPR036477">
    <property type="entry name" value="Formyl_transf_N_sf"/>
</dbReference>
<dbReference type="AlphaFoldDB" id="A0A7W6RWP9"/>